<protein>
    <submittedName>
        <fullName evidence="2">Uncharacterized protein</fullName>
    </submittedName>
</protein>
<dbReference type="EMBL" id="CAADGH010000051">
    <property type="protein sequence ID" value="VFK76315.1"/>
    <property type="molecule type" value="Genomic_DNA"/>
</dbReference>
<accession>A0A450XWR4</accession>
<gene>
    <name evidence="1" type="ORF">BECKMB1821G_GA0114241_10517</name>
    <name evidence="3" type="ORF">BECKMB1821H_GA0114242_10517</name>
    <name evidence="2" type="ORF">BECKMB1821I_GA0114274_10527</name>
</gene>
<sequence length="92" mass="10575">MADVPRNALVVSAVVKGRPITAGKRLSGFSIRNIDYFAFRNFPGLDIIQVSFWDEFQNQFFANRDKLEWIYSKLADTESKSTLNRIVSRCLN</sequence>
<dbReference type="AlphaFoldDB" id="A0A450XWR4"/>
<name>A0A450XWR4_9GAMM</name>
<proteinExistence type="predicted"/>
<dbReference type="EMBL" id="CAADFO010000051">
    <property type="protein sequence ID" value="VFK29595.1"/>
    <property type="molecule type" value="Genomic_DNA"/>
</dbReference>
<dbReference type="EMBL" id="CAADFQ010000052">
    <property type="protein sequence ID" value="VFK33713.1"/>
    <property type="molecule type" value="Genomic_DNA"/>
</dbReference>
<evidence type="ECO:0000313" key="1">
    <source>
        <dbReference type="EMBL" id="VFK29595.1"/>
    </source>
</evidence>
<organism evidence="2">
    <name type="scientific">Candidatus Kentrum sp. MB</name>
    <dbReference type="NCBI Taxonomy" id="2138164"/>
    <lineage>
        <taxon>Bacteria</taxon>
        <taxon>Pseudomonadati</taxon>
        <taxon>Pseudomonadota</taxon>
        <taxon>Gammaproteobacteria</taxon>
        <taxon>Candidatus Kentrum</taxon>
    </lineage>
</organism>
<evidence type="ECO:0000313" key="2">
    <source>
        <dbReference type="EMBL" id="VFK33713.1"/>
    </source>
</evidence>
<evidence type="ECO:0000313" key="3">
    <source>
        <dbReference type="EMBL" id="VFK76315.1"/>
    </source>
</evidence>
<reference evidence="2" key="1">
    <citation type="submission" date="2019-02" db="EMBL/GenBank/DDBJ databases">
        <authorList>
            <person name="Gruber-Vodicka R. H."/>
            <person name="Seah K. B. B."/>
        </authorList>
    </citation>
    <scope>NUCLEOTIDE SEQUENCE</scope>
    <source>
        <strain evidence="1">BECK_BZ197</strain>
        <strain evidence="3">BECK_BZ198</strain>
        <strain evidence="2">BECK_BZ199</strain>
    </source>
</reference>